<dbReference type="GO" id="GO:0009744">
    <property type="term" value="P:response to sucrose"/>
    <property type="evidence" value="ECO:0007669"/>
    <property type="project" value="UniProtKB-ARBA"/>
</dbReference>
<dbReference type="Proteomes" id="UP001140206">
    <property type="component" value="Chromosome 2"/>
</dbReference>
<feature type="transmembrane region" description="Helical" evidence="7">
    <location>
        <begin position="272"/>
        <end position="292"/>
    </location>
</feature>
<feature type="compositionally biased region" description="Basic and acidic residues" evidence="6">
    <location>
        <begin position="46"/>
        <end position="56"/>
    </location>
</feature>
<reference evidence="8" key="1">
    <citation type="submission" date="2022-08" db="EMBL/GenBank/DDBJ databases">
        <authorList>
            <person name="Marques A."/>
        </authorList>
    </citation>
    <scope>NUCLEOTIDE SEQUENCE</scope>
    <source>
        <strain evidence="8">RhyPub2mFocal</strain>
        <tissue evidence="8">Leaves</tissue>
    </source>
</reference>
<evidence type="ECO:0000256" key="3">
    <source>
        <dbReference type="ARBA" id="ARBA00022989"/>
    </source>
</evidence>
<evidence type="ECO:0000256" key="7">
    <source>
        <dbReference type="SAM" id="Phobius"/>
    </source>
</evidence>
<dbReference type="PANTHER" id="PTHR20855:SF115">
    <property type="entry name" value="HEPTAHELICAL TRANSMEMBRANE PROTEIN 1"/>
    <property type="match status" value="1"/>
</dbReference>
<dbReference type="GO" id="GO:0016020">
    <property type="term" value="C:membrane"/>
    <property type="evidence" value="ECO:0007669"/>
    <property type="project" value="UniProtKB-SubCell"/>
</dbReference>
<dbReference type="Pfam" id="PF03006">
    <property type="entry name" value="HlyIII"/>
    <property type="match status" value="1"/>
</dbReference>
<feature type="binding site" evidence="5">
    <location>
        <position position="378"/>
    </location>
    <ligand>
        <name>Zn(2+)</name>
        <dbReference type="ChEBI" id="CHEBI:29105"/>
    </ligand>
</feature>
<dbReference type="PANTHER" id="PTHR20855">
    <property type="entry name" value="ADIPOR/PROGESTIN RECEPTOR-RELATED"/>
    <property type="match status" value="1"/>
</dbReference>
<keyword evidence="5" id="KW-0862">Zinc</keyword>
<gene>
    <name evidence="8" type="ORF">LUZ62_050194</name>
</gene>
<proteinExistence type="predicted"/>
<feature type="transmembrane region" description="Helical" evidence="7">
    <location>
        <begin position="245"/>
        <end position="266"/>
    </location>
</feature>
<keyword evidence="9" id="KW-1185">Reference proteome</keyword>
<keyword evidence="4 7" id="KW-0472">Membrane</keyword>
<keyword evidence="3 7" id="KW-1133">Transmembrane helix</keyword>
<comment type="subcellular location">
    <subcellularLocation>
        <location evidence="1">Membrane</location>
        <topology evidence="1">Multi-pass membrane protein</topology>
    </subcellularLocation>
</comment>
<feature type="binding site" evidence="5">
    <location>
        <position position="229"/>
    </location>
    <ligand>
        <name>Zn(2+)</name>
        <dbReference type="ChEBI" id="CHEBI:29105"/>
    </ligand>
</feature>
<feature type="region of interest" description="Disordered" evidence="6">
    <location>
        <begin position="40"/>
        <end position="77"/>
    </location>
</feature>
<comment type="caution">
    <text evidence="8">The sequence shown here is derived from an EMBL/GenBank/DDBJ whole genome shotgun (WGS) entry which is preliminary data.</text>
</comment>
<protein>
    <submittedName>
        <fullName evidence="8">Heptahelical transmembrane protein ADIPOR1</fullName>
    </submittedName>
</protein>
<organism evidence="8 9">
    <name type="scientific">Rhynchospora pubera</name>
    <dbReference type="NCBI Taxonomy" id="906938"/>
    <lineage>
        <taxon>Eukaryota</taxon>
        <taxon>Viridiplantae</taxon>
        <taxon>Streptophyta</taxon>
        <taxon>Embryophyta</taxon>
        <taxon>Tracheophyta</taxon>
        <taxon>Spermatophyta</taxon>
        <taxon>Magnoliopsida</taxon>
        <taxon>Liliopsida</taxon>
        <taxon>Poales</taxon>
        <taxon>Cyperaceae</taxon>
        <taxon>Cyperoideae</taxon>
        <taxon>Rhynchosporeae</taxon>
        <taxon>Rhynchospora</taxon>
    </lineage>
</organism>
<keyword evidence="2 7" id="KW-0812">Transmembrane</keyword>
<feature type="transmembrane region" description="Helical" evidence="7">
    <location>
        <begin position="337"/>
        <end position="355"/>
    </location>
</feature>
<feature type="transmembrane region" description="Helical" evidence="7">
    <location>
        <begin position="376"/>
        <end position="398"/>
    </location>
</feature>
<dbReference type="AlphaFoldDB" id="A0AAV8G7R6"/>
<feature type="transmembrane region" description="Helical" evidence="7">
    <location>
        <begin position="211"/>
        <end position="233"/>
    </location>
</feature>
<feature type="transmembrane region" description="Helical" evidence="7">
    <location>
        <begin position="129"/>
        <end position="151"/>
    </location>
</feature>
<dbReference type="GO" id="GO:0009725">
    <property type="term" value="P:response to hormone"/>
    <property type="evidence" value="ECO:0007669"/>
    <property type="project" value="TreeGrafter"/>
</dbReference>
<evidence type="ECO:0000256" key="6">
    <source>
        <dbReference type="SAM" id="MobiDB-lite"/>
    </source>
</evidence>
<evidence type="ECO:0000256" key="4">
    <source>
        <dbReference type="ARBA" id="ARBA00023136"/>
    </source>
</evidence>
<dbReference type="EMBL" id="JAMFTS010000002">
    <property type="protein sequence ID" value="KAJ4798948.1"/>
    <property type="molecule type" value="Genomic_DNA"/>
</dbReference>
<accession>A0AAV8G7R6</accession>
<feature type="transmembrane region" description="Helical" evidence="7">
    <location>
        <begin position="304"/>
        <end position="325"/>
    </location>
</feature>
<keyword evidence="5" id="KW-0479">Metal-binding</keyword>
<evidence type="ECO:0000313" key="8">
    <source>
        <dbReference type="EMBL" id="KAJ4798948.1"/>
    </source>
</evidence>
<evidence type="ECO:0000256" key="1">
    <source>
        <dbReference type="ARBA" id="ARBA00004141"/>
    </source>
</evidence>
<dbReference type="GO" id="GO:0038023">
    <property type="term" value="F:signaling receptor activity"/>
    <property type="evidence" value="ECO:0007669"/>
    <property type="project" value="TreeGrafter"/>
</dbReference>
<evidence type="ECO:0000256" key="5">
    <source>
        <dbReference type="PIRSR" id="PIRSR604254-1"/>
    </source>
</evidence>
<evidence type="ECO:0000256" key="2">
    <source>
        <dbReference type="ARBA" id="ARBA00022692"/>
    </source>
</evidence>
<sequence length="407" mass="46315">MSLSLARHTLPLCYLLTPFNAPISLLHLAPKIKEKEVRKRKKVKKREMETEVRGDEAQPEVVLGKEREKGKRRKAKKEQKSKKCRLLRYDELPDYMKENEFILNYYRCEWPLTKAFFSLFSWHNETLNIWTHLLGFMLFLILTVLHLSYYIPQVADFLGHISGSIATSAVENVSANFGNFFVGAASLVKLDASIGTHSSATADLTAQRWPFFVFLAGAMFCLLCSSLCHLLCCHSHRLNLFLIRLDYVGIAVMIVTSFFPPIYYIFQCDPQWQIVYLSAISAFGLVTIYTLLNPHLSTARFRTYRTLLFVGMGFSGIVPAAHATIVNWHEPQRNLTLAYEAAMALSYLTGTIFYATRVPERWKPGAFDLAGHSHQIFHVFVIFGAVAHYGAAVIFLGIRDKMGCNVH</sequence>
<name>A0AAV8G7R6_9POAL</name>
<feature type="binding site" evidence="5">
    <location>
        <position position="374"/>
    </location>
    <ligand>
        <name>Zn(2+)</name>
        <dbReference type="ChEBI" id="CHEBI:29105"/>
    </ligand>
</feature>
<dbReference type="GO" id="GO:0046872">
    <property type="term" value="F:metal ion binding"/>
    <property type="evidence" value="ECO:0007669"/>
    <property type="project" value="UniProtKB-KW"/>
</dbReference>
<evidence type="ECO:0000313" key="9">
    <source>
        <dbReference type="Proteomes" id="UP001140206"/>
    </source>
</evidence>
<dbReference type="InterPro" id="IPR004254">
    <property type="entry name" value="AdipoR/HlyIII-related"/>
</dbReference>